<sequence length="67" mass="7461">MTNDPLFIVMALVMFAVVGVLLFGIGSFAKGGDFSRKWSNKAMQWRIAAQFVAVVLILLFAYFRQGT</sequence>
<dbReference type="Pfam" id="PF04588">
    <property type="entry name" value="HIG_1_N"/>
    <property type="match status" value="1"/>
</dbReference>
<dbReference type="RefSeq" id="WP_183966593.1">
    <property type="nucleotide sequence ID" value="NZ_BAABBZ010000005.1"/>
</dbReference>
<feature type="domain" description="HIG1" evidence="5">
    <location>
        <begin position="1"/>
        <end position="67"/>
    </location>
</feature>
<keyword evidence="2 4" id="KW-1133">Transmembrane helix</keyword>
<evidence type="ECO:0000256" key="1">
    <source>
        <dbReference type="ARBA" id="ARBA00022692"/>
    </source>
</evidence>
<dbReference type="InterPro" id="IPR007667">
    <property type="entry name" value="Hypoxia_induced_domain"/>
</dbReference>
<organism evidence="6 7">
    <name type="scientific">Sagittula marina</name>
    <dbReference type="NCBI Taxonomy" id="943940"/>
    <lineage>
        <taxon>Bacteria</taxon>
        <taxon>Pseudomonadati</taxon>
        <taxon>Pseudomonadota</taxon>
        <taxon>Alphaproteobacteria</taxon>
        <taxon>Rhodobacterales</taxon>
        <taxon>Roseobacteraceae</taxon>
        <taxon>Sagittula</taxon>
    </lineage>
</organism>
<evidence type="ECO:0000313" key="7">
    <source>
        <dbReference type="Proteomes" id="UP000541426"/>
    </source>
</evidence>
<feature type="transmembrane region" description="Helical" evidence="4">
    <location>
        <begin position="6"/>
        <end position="25"/>
    </location>
</feature>
<dbReference type="AlphaFoldDB" id="A0A7W6DNJ3"/>
<evidence type="ECO:0000256" key="4">
    <source>
        <dbReference type="SAM" id="Phobius"/>
    </source>
</evidence>
<keyword evidence="1 4" id="KW-0812">Transmembrane</keyword>
<name>A0A7W6DNJ3_9RHOB</name>
<evidence type="ECO:0000256" key="3">
    <source>
        <dbReference type="ARBA" id="ARBA00023136"/>
    </source>
</evidence>
<proteinExistence type="predicted"/>
<protein>
    <recommendedName>
        <fullName evidence="5">HIG1 domain-containing protein</fullName>
    </recommendedName>
</protein>
<evidence type="ECO:0000313" key="6">
    <source>
        <dbReference type="EMBL" id="MBB3986303.1"/>
    </source>
</evidence>
<gene>
    <name evidence="6" type="ORF">GGQ68_002642</name>
</gene>
<dbReference type="NCBIfam" id="NF033233">
    <property type="entry name" value="twin_helix"/>
    <property type="match status" value="1"/>
</dbReference>
<dbReference type="EMBL" id="JACIEJ010000006">
    <property type="protein sequence ID" value="MBB3986303.1"/>
    <property type="molecule type" value="Genomic_DNA"/>
</dbReference>
<feature type="transmembrane region" description="Helical" evidence="4">
    <location>
        <begin position="45"/>
        <end position="63"/>
    </location>
</feature>
<keyword evidence="3 4" id="KW-0472">Membrane</keyword>
<accession>A0A7W6DNJ3</accession>
<dbReference type="PROSITE" id="PS51503">
    <property type="entry name" value="HIG1"/>
    <property type="match status" value="1"/>
</dbReference>
<evidence type="ECO:0000256" key="2">
    <source>
        <dbReference type="ARBA" id="ARBA00022989"/>
    </source>
</evidence>
<evidence type="ECO:0000259" key="5">
    <source>
        <dbReference type="PROSITE" id="PS51503"/>
    </source>
</evidence>
<dbReference type="Proteomes" id="UP000541426">
    <property type="component" value="Unassembled WGS sequence"/>
</dbReference>
<comment type="caution">
    <text evidence="6">The sequence shown here is derived from an EMBL/GenBank/DDBJ whole genome shotgun (WGS) entry which is preliminary data.</text>
</comment>
<reference evidence="6 7" key="1">
    <citation type="submission" date="2020-08" db="EMBL/GenBank/DDBJ databases">
        <title>Genomic Encyclopedia of Type Strains, Phase IV (KMG-IV): sequencing the most valuable type-strain genomes for metagenomic binning, comparative biology and taxonomic classification.</title>
        <authorList>
            <person name="Goeker M."/>
        </authorList>
    </citation>
    <scope>NUCLEOTIDE SEQUENCE [LARGE SCALE GENOMIC DNA]</scope>
    <source>
        <strain evidence="6 7">DSM 102235</strain>
    </source>
</reference>
<keyword evidence="7" id="KW-1185">Reference proteome</keyword>